<dbReference type="EMBL" id="BAAAZR010000010">
    <property type="protein sequence ID" value="GAA3817997.1"/>
    <property type="molecule type" value="Genomic_DNA"/>
</dbReference>
<organism evidence="1 2">
    <name type="scientific">Sphaerisporangium flaviroseum</name>
    <dbReference type="NCBI Taxonomy" id="509199"/>
    <lineage>
        <taxon>Bacteria</taxon>
        <taxon>Bacillati</taxon>
        <taxon>Actinomycetota</taxon>
        <taxon>Actinomycetes</taxon>
        <taxon>Streptosporangiales</taxon>
        <taxon>Streptosporangiaceae</taxon>
        <taxon>Sphaerisporangium</taxon>
    </lineage>
</organism>
<dbReference type="RefSeq" id="WP_344942926.1">
    <property type="nucleotide sequence ID" value="NZ_BAAAZR010000010.1"/>
</dbReference>
<dbReference type="Proteomes" id="UP001500888">
    <property type="component" value="Unassembled WGS sequence"/>
</dbReference>
<evidence type="ECO:0000313" key="1">
    <source>
        <dbReference type="EMBL" id="GAA3817997.1"/>
    </source>
</evidence>
<reference evidence="2" key="1">
    <citation type="journal article" date="2019" name="Int. J. Syst. Evol. Microbiol.">
        <title>The Global Catalogue of Microorganisms (GCM) 10K type strain sequencing project: providing services to taxonomists for standard genome sequencing and annotation.</title>
        <authorList>
            <consortium name="The Broad Institute Genomics Platform"/>
            <consortium name="The Broad Institute Genome Sequencing Center for Infectious Disease"/>
            <person name="Wu L."/>
            <person name="Ma J."/>
        </authorList>
    </citation>
    <scope>NUCLEOTIDE SEQUENCE [LARGE SCALE GENOMIC DNA]</scope>
    <source>
        <strain evidence="2">JCM 16908</strain>
    </source>
</reference>
<comment type="caution">
    <text evidence="1">The sequence shown here is derived from an EMBL/GenBank/DDBJ whole genome shotgun (WGS) entry which is preliminary data.</text>
</comment>
<protein>
    <submittedName>
        <fullName evidence="1">Uncharacterized protein</fullName>
    </submittedName>
</protein>
<proteinExistence type="predicted"/>
<gene>
    <name evidence="1" type="ORF">GCM10022226_43220</name>
</gene>
<evidence type="ECO:0000313" key="2">
    <source>
        <dbReference type="Proteomes" id="UP001500888"/>
    </source>
</evidence>
<keyword evidence="2" id="KW-1185">Reference proteome</keyword>
<name>A0ABP7IGW0_9ACTN</name>
<sequence length="65" mass="6693">MREVIAGRAPNDGTAPVVWSHAGNLGWEDDEAAPMGPTLAAFLAATGLARPAALPCPRRRPSGSL</sequence>
<accession>A0ABP7IGW0</accession>